<feature type="region of interest" description="Disordered" evidence="1">
    <location>
        <begin position="144"/>
        <end position="191"/>
    </location>
</feature>
<evidence type="ECO:0000313" key="3">
    <source>
        <dbReference type="Proteomes" id="UP001149074"/>
    </source>
</evidence>
<dbReference type="GeneID" id="81354964"/>
<feature type="compositionally biased region" description="Polar residues" evidence="1">
    <location>
        <begin position="181"/>
        <end position="191"/>
    </location>
</feature>
<gene>
    <name evidence="2" type="ORF">N7532_003491</name>
</gene>
<dbReference type="PANTHER" id="PTHR15141">
    <property type="entry name" value="TRANSCRIPTION ELONGATION FACTOR B POLYPEPTIDE 3"/>
    <property type="match status" value="1"/>
</dbReference>
<reference evidence="2" key="2">
    <citation type="journal article" date="2023" name="IMA Fungus">
        <title>Comparative genomic study of the Penicillium genus elucidates a diverse pangenome and 15 lateral gene transfer events.</title>
        <authorList>
            <person name="Petersen C."/>
            <person name="Sorensen T."/>
            <person name="Nielsen M.R."/>
            <person name="Sondergaard T.E."/>
            <person name="Sorensen J.L."/>
            <person name="Fitzpatrick D.A."/>
            <person name="Frisvad J.C."/>
            <person name="Nielsen K.L."/>
        </authorList>
    </citation>
    <scope>NUCLEOTIDE SEQUENCE</scope>
    <source>
        <strain evidence="2">IBT 30761</strain>
    </source>
</reference>
<dbReference type="Pfam" id="PF06881">
    <property type="entry name" value="Elongin_A"/>
    <property type="match status" value="1"/>
</dbReference>
<organism evidence="2 3">
    <name type="scientific">Penicillium argentinense</name>
    <dbReference type="NCBI Taxonomy" id="1131581"/>
    <lineage>
        <taxon>Eukaryota</taxon>
        <taxon>Fungi</taxon>
        <taxon>Dikarya</taxon>
        <taxon>Ascomycota</taxon>
        <taxon>Pezizomycotina</taxon>
        <taxon>Eurotiomycetes</taxon>
        <taxon>Eurotiomycetidae</taxon>
        <taxon>Eurotiales</taxon>
        <taxon>Aspergillaceae</taxon>
        <taxon>Penicillium</taxon>
    </lineage>
</organism>
<reference evidence="2" key="1">
    <citation type="submission" date="2022-11" db="EMBL/GenBank/DDBJ databases">
        <authorList>
            <person name="Petersen C."/>
        </authorList>
    </citation>
    <scope>NUCLEOTIDE SEQUENCE</scope>
    <source>
        <strain evidence="2">IBT 30761</strain>
    </source>
</reference>
<feature type="compositionally biased region" description="Low complexity" evidence="1">
    <location>
        <begin position="392"/>
        <end position="407"/>
    </location>
</feature>
<name>A0A9W9KF90_9EURO</name>
<protein>
    <submittedName>
        <fullName evidence="2">RNA polymerase II transcription factor SIII subunit A-domain-containing protein</fullName>
    </submittedName>
</protein>
<dbReference type="InterPro" id="IPR051870">
    <property type="entry name" value="Elongin-A_domain"/>
</dbReference>
<feature type="compositionally biased region" description="Low complexity" evidence="1">
    <location>
        <begin position="361"/>
        <end position="385"/>
    </location>
</feature>
<proteinExistence type="predicted"/>
<dbReference type="AlphaFoldDB" id="A0A9W9KF90"/>
<feature type="compositionally biased region" description="Polar residues" evidence="1">
    <location>
        <begin position="443"/>
        <end position="452"/>
    </location>
</feature>
<dbReference type="GO" id="GO:0006368">
    <property type="term" value="P:transcription elongation by RNA polymerase II"/>
    <property type="evidence" value="ECO:0007669"/>
    <property type="project" value="InterPro"/>
</dbReference>
<dbReference type="OrthoDB" id="21513at2759"/>
<dbReference type="GO" id="GO:0070449">
    <property type="term" value="C:elongin complex"/>
    <property type="evidence" value="ECO:0007669"/>
    <property type="project" value="InterPro"/>
</dbReference>
<dbReference type="Gene3D" id="6.10.250.3180">
    <property type="match status" value="1"/>
</dbReference>
<dbReference type="RefSeq" id="XP_056476342.1">
    <property type="nucleotide sequence ID" value="XM_056615985.1"/>
</dbReference>
<feature type="compositionally biased region" description="Low complexity" evidence="1">
    <location>
        <begin position="229"/>
        <end position="246"/>
    </location>
</feature>
<evidence type="ECO:0000313" key="2">
    <source>
        <dbReference type="EMBL" id="KAJ5102962.1"/>
    </source>
</evidence>
<dbReference type="EMBL" id="JAPQKI010000004">
    <property type="protein sequence ID" value="KAJ5102962.1"/>
    <property type="molecule type" value="Genomic_DNA"/>
</dbReference>
<evidence type="ECO:0000256" key="1">
    <source>
        <dbReference type="SAM" id="MobiDB-lite"/>
    </source>
</evidence>
<feature type="compositionally biased region" description="Low complexity" evidence="1">
    <location>
        <begin position="416"/>
        <end position="434"/>
    </location>
</feature>
<accession>A0A9W9KF90</accession>
<dbReference type="InterPro" id="IPR010684">
    <property type="entry name" value="RNA_pol_II_trans_fac_SIII_A"/>
</dbReference>
<keyword evidence="3" id="KW-1185">Reference proteome</keyword>
<dbReference type="Proteomes" id="UP001149074">
    <property type="component" value="Unassembled WGS sequence"/>
</dbReference>
<comment type="caution">
    <text evidence="2">The sequence shown here is derived from an EMBL/GenBank/DDBJ whole genome shotgun (WGS) entry which is preliminary data.</text>
</comment>
<feature type="region of interest" description="Disordered" evidence="1">
    <location>
        <begin position="359"/>
        <end position="484"/>
    </location>
</feature>
<feature type="compositionally biased region" description="Polar residues" evidence="1">
    <location>
        <begin position="285"/>
        <end position="294"/>
    </location>
</feature>
<feature type="region of interest" description="Disordered" evidence="1">
    <location>
        <begin position="314"/>
        <end position="339"/>
    </location>
</feature>
<dbReference type="PANTHER" id="PTHR15141:SF76">
    <property type="entry name" value="TRANSCRIPTION ELONGATION FACTOR B POLYPEPTIDE 3"/>
    <property type="match status" value="1"/>
</dbReference>
<sequence length="484" mass="51852">MPARSLLKMVTAVAVKNYRDINDIGDVPYHIARPILVKVESPVELRRFEAQSPQIIGLDKELWINFIKRDVEQWETRKIPEESDDWGKVYDDLCSEVAAEVEKDAERLVGISDKLKAAKERFLPKLIPMREGKPRRTLMAWKNCGGKPPRGMFPQRTKTTIFNEHPRRNKALETPFGKMSSRASQVTQAPQSMINAYRSKTSAPASRETARYANASLRTSSMAPAPKHATASSPEPASASSRKYSSSSADLETARYANASLRGSPVAPAPKHATASSPEPAIASTRKSSTSSADLETARHANASLCASSVAPAPKYATASSPNSTTASSRKSSTSSADLETARYANASLRTCPVAPVPKFATVSTPKPATAPTAKTATKVPTASPQKSVLDPAAAPVPKPSVKSAPVFFSRPPSKPGTTSAPKPAPKPAAVSPAKPTPEPATSAPQGNNQNKPKPAPAGTRGPFLVRKRKEPSIFIQPKRRRTG</sequence>
<feature type="region of interest" description="Disordered" evidence="1">
    <location>
        <begin position="218"/>
        <end position="246"/>
    </location>
</feature>
<feature type="compositionally biased region" description="Low complexity" evidence="1">
    <location>
        <begin position="317"/>
        <end position="337"/>
    </location>
</feature>
<feature type="region of interest" description="Disordered" evidence="1">
    <location>
        <begin position="262"/>
        <end position="296"/>
    </location>
</feature>